<organism evidence="2 3">
    <name type="scientific">Hymenobacter swuensis DY53</name>
    <dbReference type="NCBI Taxonomy" id="1227739"/>
    <lineage>
        <taxon>Bacteria</taxon>
        <taxon>Pseudomonadati</taxon>
        <taxon>Bacteroidota</taxon>
        <taxon>Cytophagia</taxon>
        <taxon>Cytophagales</taxon>
        <taxon>Hymenobacteraceae</taxon>
        <taxon>Hymenobacter</taxon>
    </lineage>
</organism>
<proteinExistence type="predicted"/>
<feature type="region of interest" description="Disordered" evidence="1">
    <location>
        <begin position="121"/>
        <end position="146"/>
    </location>
</feature>
<keyword evidence="3" id="KW-1185">Reference proteome</keyword>
<dbReference type="Proteomes" id="UP000019423">
    <property type="component" value="Chromosome"/>
</dbReference>
<evidence type="ECO:0000313" key="2">
    <source>
        <dbReference type="EMBL" id="AHJ97836.1"/>
    </source>
</evidence>
<dbReference type="HOGENOM" id="CLU_1774903_0_0_10"/>
<reference evidence="2 3" key="1">
    <citation type="submission" date="2014-01" db="EMBL/GenBank/DDBJ databases">
        <title>Complete genome sequence of ionizing-radiation resistance bacterium Hymenobacter swuensis DY53.</title>
        <authorList>
            <person name="Jung J.-H."/>
            <person name="Jeong S.-W."/>
            <person name="Joe M.-H."/>
            <person name="Cho y.-j."/>
            <person name="Kim M.-K."/>
            <person name="Lim S.-Y."/>
        </authorList>
    </citation>
    <scope>NUCLEOTIDE SEQUENCE [LARGE SCALE GENOMIC DNA]</scope>
    <source>
        <strain evidence="2 3">DY53</strain>
    </source>
</reference>
<sequence>MQKKLILTSHIHLHSMNQLRSFSLVLLLALGSGAAAFTPPRASTAQAGSSTDYQNGYTAGKRETEQNKCIDGNNFPQNYEWYRQRVAYWRDTAASQDEYDYYQGYLDGMEEGYNTPVTCGSPGGTGPGTGTGPGGGGGGPIEPVFD</sequence>
<dbReference type="PATRIC" id="fig|1227739.3.peg.2444"/>
<dbReference type="AlphaFoldDB" id="W8F5E7"/>
<dbReference type="KEGG" id="hsw:Hsw_2241"/>
<evidence type="ECO:0000313" key="3">
    <source>
        <dbReference type="Proteomes" id="UP000019423"/>
    </source>
</evidence>
<gene>
    <name evidence="2" type="ORF">Hsw_2241</name>
</gene>
<evidence type="ECO:0000256" key="1">
    <source>
        <dbReference type="SAM" id="MobiDB-lite"/>
    </source>
</evidence>
<name>W8F5E7_9BACT</name>
<dbReference type="EMBL" id="CP007145">
    <property type="protein sequence ID" value="AHJ97836.1"/>
    <property type="molecule type" value="Genomic_DNA"/>
</dbReference>
<accession>W8F5E7</accession>
<feature type="compositionally biased region" description="Gly residues" evidence="1">
    <location>
        <begin position="121"/>
        <end position="140"/>
    </location>
</feature>
<protein>
    <submittedName>
        <fullName evidence="2">Uncharacterized protein</fullName>
    </submittedName>
</protein>